<accession>A0A0C2CZ51</accession>
<gene>
    <name evidence="1" type="ORF">DB30_06222</name>
</gene>
<dbReference type="EMBL" id="JMCC02000063">
    <property type="protein sequence ID" value="KIG14920.1"/>
    <property type="molecule type" value="Genomic_DNA"/>
</dbReference>
<comment type="caution">
    <text evidence="1">The sequence shown here is derived from an EMBL/GenBank/DDBJ whole genome shotgun (WGS) entry which is preliminary data.</text>
</comment>
<dbReference type="PANTHER" id="PTHR35446">
    <property type="entry name" value="SI:CH211-175M2.5"/>
    <property type="match status" value="1"/>
</dbReference>
<reference evidence="1 2" key="1">
    <citation type="submission" date="2014-12" db="EMBL/GenBank/DDBJ databases">
        <title>Genome assembly of Enhygromyxa salina DSM 15201.</title>
        <authorList>
            <person name="Sharma G."/>
            <person name="Subramanian S."/>
        </authorList>
    </citation>
    <scope>NUCLEOTIDE SEQUENCE [LARGE SCALE GENOMIC DNA]</scope>
    <source>
        <strain evidence="1 2">DSM 15201</strain>
    </source>
</reference>
<protein>
    <submittedName>
        <fullName evidence="1">Putative fusion protein</fullName>
    </submittedName>
</protein>
<dbReference type="AlphaFoldDB" id="A0A0C2CZ51"/>
<evidence type="ECO:0000313" key="1">
    <source>
        <dbReference type="EMBL" id="KIG14920.1"/>
    </source>
</evidence>
<dbReference type="PANTHER" id="PTHR35446:SF2">
    <property type="entry name" value="CARBOXYMUCONOLACTONE DECARBOXYLASE-LIKE DOMAIN-CONTAINING PROTEIN"/>
    <property type="match status" value="1"/>
</dbReference>
<dbReference type="Proteomes" id="UP000031599">
    <property type="component" value="Unassembled WGS sequence"/>
</dbReference>
<dbReference type="RefSeq" id="WP_052552716.1">
    <property type="nucleotide sequence ID" value="NZ_JMCC02000063.1"/>
</dbReference>
<name>A0A0C2CZ51_9BACT</name>
<organism evidence="1 2">
    <name type="scientific">Enhygromyxa salina</name>
    <dbReference type="NCBI Taxonomy" id="215803"/>
    <lineage>
        <taxon>Bacteria</taxon>
        <taxon>Pseudomonadati</taxon>
        <taxon>Myxococcota</taxon>
        <taxon>Polyangia</taxon>
        <taxon>Nannocystales</taxon>
        <taxon>Nannocystaceae</taxon>
        <taxon>Enhygromyxa</taxon>
    </lineage>
</organism>
<sequence>MGTKVETPLSGSKPTLEFALRPHAISRSELVDRYRPVMMMVRQILGVVPHAMSYFEIWPPAFTTYSVLVPSLLDIPRCDLGRGISPDLRSLVLYIASRSYGCSYCSAHSAGVGTVFRGPGGSLERNKQALDAKSCDLFGAADIAAINYATAVAKIPSEVTLEHRLDLARYYSETHEEAIVLAATLMGFLNCAMDSLGMVLEWRILEIAQQYLTPSDWQPGQNYDEAFDRDIIEADKETDDGEKLGPLALARTMAGIIAYDRGALAGIAGRPGKIYEQLRASLGFLPHYVERIERVSTQRVFTHCLVERLQSDAGSVPVWLKHALCFVAAKKSKNPLLAAHFAFLAIRAGATAKRLASALTPGDDEGRDAAAFAFAHVAAISPAAVTRKEIAGLTSFFTPAGIIEIVVALSVHGMLNRYTSTYPVDNYEPEIAAFVAQHGAVLGLEAQPYTHGTSWDEQCAKVRLTAA</sequence>
<dbReference type="InterPro" id="IPR029032">
    <property type="entry name" value="AhpD-like"/>
</dbReference>
<evidence type="ECO:0000313" key="2">
    <source>
        <dbReference type="Proteomes" id="UP000031599"/>
    </source>
</evidence>
<dbReference type="Gene3D" id="1.20.1290.10">
    <property type="entry name" value="AhpD-like"/>
    <property type="match status" value="2"/>
</dbReference>
<dbReference type="SUPFAM" id="SSF69118">
    <property type="entry name" value="AhpD-like"/>
    <property type="match status" value="2"/>
</dbReference>
<proteinExistence type="predicted"/>